<keyword evidence="2" id="KW-1185">Reference proteome</keyword>
<dbReference type="RefSeq" id="WP_010410074.1">
    <property type="nucleotide sequence ID" value="NZ_MCRM02000001.1"/>
</dbReference>
<organism evidence="1 2">
    <name type="scientific">Leptospira inadai serovar Lyme</name>
    <dbReference type="NCBI Taxonomy" id="293084"/>
    <lineage>
        <taxon>Bacteria</taxon>
        <taxon>Pseudomonadati</taxon>
        <taxon>Spirochaetota</taxon>
        <taxon>Spirochaetia</taxon>
        <taxon>Leptospirales</taxon>
        <taxon>Leptospiraceae</taxon>
        <taxon>Leptospira</taxon>
    </lineage>
</organism>
<dbReference type="Proteomes" id="UP000094669">
    <property type="component" value="Unassembled WGS sequence"/>
</dbReference>
<gene>
    <name evidence="1" type="ORF">BES34_000015</name>
</gene>
<comment type="caution">
    <text evidence="1">The sequence shown here is derived from an EMBL/GenBank/DDBJ whole genome shotgun (WGS) entry which is preliminary data.</text>
</comment>
<evidence type="ECO:0000313" key="2">
    <source>
        <dbReference type="Proteomes" id="UP000094669"/>
    </source>
</evidence>
<dbReference type="EMBL" id="MCRM02000001">
    <property type="protein sequence ID" value="PNV76718.1"/>
    <property type="molecule type" value="Genomic_DNA"/>
</dbReference>
<proteinExistence type="predicted"/>
<sequence length="176" mass="21032">MPTPLLSIITLLVVLGLFPIFAQTQNRKEANSGGEEGAEIHQDGKSLDREYYEYYFKTLPNTDIVEKAKLEYNLIRHLKLELRKRDAEKMTPEELKKVTSASVRYERVFEDSIWMRGIRNQMKYIKFKDYMYVIIYEKYYCFISYEMNPSRYIQEPFQVQLIFQKENPFNTILPAP</sequence>
<accession>A0ABX4YN47</accession>
<protein>
    <submittedName>
        <fullName evidence="1">Uncharacterized protein</fullName>
    </submittedName>
</protein>
<name>A0ABX4YN47_9LEPT</name>
<reference evidence="1" key="1">
    <citation type="submission" date="2018-01" db="EMBL/GenBank/DDBJ databases">
        <title>Genomic characterization of Leptospira inadai serogroup Lyme isolated from captured rat in Brazil and comparative analysis with human reference strain.</title>
        <authorList>
            <person name="Moreno L.Z."/>
            <person name="Loureiro A.P."/>
            <person name="Miraglia F."/>
            <person name="Kremer F.S."/>
            <person name="Eslabao M.R."/>
            <person name="Dellagostin O.A."/>
            <person name="Lilenbaum W."/>
            <person name="Moreno A.M."/>
        </authorList>
    </citation>
    <scope>NUCLEOTIDE SEQUENCE [LARGE SCALE GENOMIC DNA]</scope>
    <source>
        <strain evidence="1">M34/99</strain>
    </source>
</reference>
<evidence type="ECO:0000313" key="1">
    <source>
        <dbReference type="EMBL" id="PNV76718.1"/>
    </source>
</evidence>